<protein>
    <submittedName>
        <fullName evidence="8">Endonuclease/exonuclease/phosphatase family protein</fullName>
    </submittedName>
</protein>
<keyword evidence="8" id="KW-0255">Endonuclease</keyword>
<gene>
    <name evidence="8" type="ORF">FIU21_00220</name>
</gene>
<dbReference type="NCBIfam" id="TIGR00633">
    <property type="entry name" value="xth"/>
    <property type="match status" value="1"/>
</dbReference>
<sequence length="253" mass="29333">MRIISWNTFGIRTALPNLQKMLESCTPDIVCLQETKVRTQYANFDFKGYQQYWNESTDFAHLGTALLLKSSTLISVTYDNFDVYYDKGNVIVTELKEIYVVCVYVPYAGATATTRDNRHHWYKCFQSIIHQLQQNKPCVICGDFNVVQQDIDAWDKAVINTSLACFSKEERAEIGRFVQEEQLIDVYRYLYPSTKSEGFTYFPFGSDYRKNKKGYRIDLFLISKQLISKVVDCYPLQDVEGSCNVPLLLDIDI</sequence>
<evidence type="ECO:0000256" key="2">
    <source>
        <dbReference type="ARBA" id="ARBA00022723"/>
    </source>
</evidence>
<feature type="binding site" evidence="5">
    <location>
        <position position="145"/>
    </location>
    <ligand>
        <name>Mg(2+)</name>
        <dbReference type="ChEBI" id="CHEBI:18420"/>
        <label>1</label>
    </ligand>
</feature>
<dbReference type="InterPro" id="IPR005135">
    <property type="entry name" value="Endo/exonuclease/phosphatase"/>
</dbReference>
<evidence type="ECO:0000256" key="1">
    <source>
        <dbReference type="ARBA" id="ARBA00007092"/>
    </source>
</evidence>
<name>A0A7D4JI14_9BACT</name>
<dbReference type="Proteomes" id="UP000500843">
    <property type="component" value="Chromosome 1"/>
</dbReference>
<dbReference type="SUPFAM" id="SSF56219">
    <property type="entry name" value="DNase I-like"/>
    <property type="match status" value="1"/>
</dbReference>
<dbReference type="GO" id="GO:0046872">
    <property type="term" value="F:metal ion binding"/>
    <property type="evidence" value="ECO:0007669"/>
    <property type="project" value="UniProtKB-KW"/>
</dbReference>
<dbReference type="InterPro" id="IPR020847">
    <property type="entry name" value="AP_endonuclease_F1_BS"/>
</dbReference>
<feature type="site" description="Transition state stabilizer" evidence="6">
    <location>
        <position position="145"/>
    </location>
</feature>
<dbReference type="PANTHER" id="PTHR22748:SF6">
    <property type="entry name" value="DNA-(APURINIC OR APYRIMIDINIC SITE) ENDONUCLEASE"/>
    <property type="match status" value="1"/>
</dbReference>
<reference evidence="8 9" key="1">
    <citation type="submission" date="2020-05" db="EMBL/GenBank/DDBJ databases">
        <title>FDA dAtabase for Regulatory Grade micrObial Sequences (FDA-ARGOS): Supporting development and validation of Infectious Disease Dx tests.</title>
        <authorList>
            <person name="Moreno J."/>
            <person name="Tallon L."/>
            <person name="Sadzewicz L."/>
            <person name="Zhao X."/>
            <person name="Vavikolanu K."/>
            <person name="Mehta A."/>
            <person name="Aluvathingal J."/>
            <person name="Nadendla S."/>
            <person name="Myers T."/>
            <person name="Yan Y."/>
            <person name="Sichtig H."/>
        </authorList>
    </citation>
    <scope>NUCLEOTIDE SEQUENCE [LARGE SCALE GENOMIC DNA]</scope>
    <source>
        <strain evidence="8 9">FDAARGOS_760</strain>
    </source>
</reference>
<feature type="binding site" evidence="5">
    <location>
        <position position="7"/>
    </location>
    <ligand>
        <name>Mg(2+)</name>
        <dbReference type="ChEBI" id="CHEBI:18420"/>
        <label>1</label>
    </ligand>
</feature>
<dbReference type="InterPro" id="IPR004808">
    <property type="entry name" value="AP_endonuc_1"/>
</dbReference>
<organism evidence="8 9">
    <name type="scientific">Prevotella melaninogenica</name>
    <dbReference type="NCBI Taxonomy" id="28132"/>
    <lineage>
        <taxon>Bacteria</taxon>
        <taxon>Pseudomonadati</taxon>
        <taxon>Bacteroidota</taxon>
        <taxon>Bacteroidia</taxon>
        <taxon>Bacteroidales</taxon>
        <taxon>Prevotellaceae</taxon>
        <taxon>Prevotella</taxon>
    </lineage>
</organism>
<dbReference type="PANTHER" id="PTHR22748">
    <property type="entry name" value="AP ENDONUCLEASE"/>
    <property type="match status" value="1"/>
</dbReference>
<dbReference type="PROSITE" id="PS00726">
    <property type="entry name" value="AP_NUCLEASE_F1_1"/>
    <property type="match status" value="1"/>
</dbReference>
<proteinExistence type="inferred from homology"/>
<dbReference type="GO" id="GO:0006284">
    <property type="term" value="P:base-excision repair"/>
    <property type="evidence" value="ECO:0007669"/>
    <property type="project" value="TreeGrafter"/>
</dbReference>
<evidence type="ECO:0000313" key="9">
    <source>
        <dbReference type="Proteomes" id="UP000500843"/>
    </source>
</evidence>
<evidence type="ECO:0000256" key="3">
    <source>
        <dbReference type="ARBA" id="ARBA00022801"/>
    </source>
</evidence>
<comment type="similarity">
    <text evidence="1">Belongs to the DNA repair enzymes AP/ExoA family.</text>
</comment>
<dbReference type="GO" id="GO:0003906">
    <property type="term" value="F:DNA-(apurinic or apyrimidinic site) endonuclease activity"/>
    <property type="evidence" value="ECO:0007669"/>
    <property type="project" value="TreeGrafter"/>
</dbReference>
<dbReference type="EMBL" id="CP054010">
    <property type="protein sequence ID" value="QKH87457.1"/>
    <property type="molecule type" value="Genomic_DNA"/>
</dbReference>
<dbReference type="GO" id="GO:0008081">
    <property type="term" value="F:phosphoric diester hydrolase activity"/>
    <property type="evidence" value="ECO:0007669"/>
    <property type="project" value="TreeGrafter"/>
</dbReference>
<feature type="binding site" evidence="5">
    <location>
        <position position="143"/>
    </location>
    <ligand>
        <name>Mg(2+)</name>
        <dbReference type="ChEBI" id="CHEBI:18420"/>
        <label>1</label>
    </ligand>
</feature>
<dbReference type="GO" id="GO:0003677">
    <property type="term" value="F:DNA binding"/>
    <property type="evidence" value="ECO:0007669"/>
    <property type="project" value="InterPro"/>
</dbReference>
<keyword evidence="8" id="KW-0540">Nuclease</keyword>
<dbReference type="InterPro" id="IPR036691">
    <property type="entry name" value="Endo/exonu/phosph_ase_sf"/>
</dbReference>
<dbReference type="RefSeq" id="WP_004359954.1">
    <property type="nucleotide sequence ID" value="NZ_CP054010.1"/>
</dbReference>
<evidence type="ECO:0000256" key="6">
    <source>
        <dbReference type="PIRSR" id="PIRSR604808-3"/>
    </source>
</evidence>
<dbReference type="PROSITE" id="PS51435">
    <property type="entry name" value="AP_NUCLEASE_F1_4"/>
    <property type="match status" value="1"/>
</dbReference>
<keyword evidence="3" id="KW-0378">Hydrolase</keyword>
<keyword evidence="5" id="KW-0464">Manganese</keyword>
<keyword evidence="2 5" id="KW-0479">Metal-binding</keyword>
<evidence type="ECO:0000313" key="8">
    <source>
        <dbReference type="EMBL" id="QKH87457.1"/>
    </source>
</evidence>
<feature type="domain" description="Endonuclease/exonuclease/phosphatase" evidence="7">
    <location>
        <begin position="4"/>
        <end position="237"/>
    </location>
</feature>
<evidence type="ECO:0000256" key="4">
    <source>
        <dbReference type="ARBA" id="ARBA00022842"/>
    </source>
</evidence>
<feature type="binding site" evidence="5">
    <location>
        <position position="34"/>
    </location>
    <ligand>
        <name>Mg(2+)</name>
        <dbReference type="ChEBI" id="CHEBI:18420"/>
        <label>1</label>
    </ligand>
</feature>
<dbReference type="Pfam" id="PF03372">
    <property type="entry name" value="Exo_endo_phos"/>
    <property type="match status" value="1"/>
</dbReference>
<dbReference type="GO" id="GO:0008311">
    <property type="term" value="F:double-stranded DNA 3'-5' DNA exonuclease activity"/>
    <property type="evidence" value="ECO:0007669"/>
    <property type="project" value="TreeGrafter"/>
</dbReference>
<comment type="cofactor">
    <cofactor evidence="5">
        <name>Mg(2+)</name>
        <dbReference type="ChEBI" id="CHEBI:18420"/>
    </cofactor>
    <cofactor evidence="5">
        <name>Mn(2+)</name>
        <dbReference type="ChEBI" id="CHEBI:29035"/>
    </cofactor>
    <text evidence="5">Probably binds two magnesium or manganese ions per subunit.</text>
</comment>
<dbReference type="AlphaFoldDB" id="A0A7D4JI14"/>
<keyword evidence="4 5" id="KW-0460">Magnesium</keyword>
<accession>A0A7D4JI14</accession>
<keyword evidence="8" id="KW-0269">Exonuclease</keyword>
<dbReference type="Gene3D" id="3.60.10.10">
    <property type="entry name" value="Endonuclease/exonuclease/phosphatase"/>
    <property type="match status" value="1"/>
</dbReference>
<feature type="site" description="Important for catalytic activity" evidence="6">
    <location>
        <position position="218"/>
    </location>
</feature>
<evidence type="ECO:0000259" key="7">
    <source>
        <dbReference type="Pfam" id="PF03372"/>
    </source>
</evidence>
<evidence type="ECO:0000256" key="5">
    <source>
        <dbReference type="PIRSR" id="PIRSR604808-2"/>
    </source>
</evidence>